<dbReference type="InterPro" id="IPR051796">
    <property type="entry name" value="ISF_SsuE-like"/>
</dbReference>
<dbReference type="Gene3D" id="3.40.50.360">
    <property type="match status" value="1"/>
</dbReference>
<feature type="domain" description="NADPH-dependent FMN reductase-like" evidence="3">
    <location>
        <begin position="15"/>
        <end position="152"/>
    </location>
</feature>
<dbReference type="RefSeq" id="WP_158662594.1">
    <property type="nucleotide sequence ID" value="NZ_FYDD01000003.1"/>
</dbReference>
<dbReference type="Proteomes" id="UP000632659">
    <property type="component" value="Unassembled WGS sequence"/>
</dbReference>
<proteinExistence type="predicted"/>
<dbReference type="Pfam" id="PF03358">
    <property type="entry name" value="FMN_red"/>
    <property type="match status" value="1"/>
</dbReference>
<keyword evidence="5" id="KW-1185">Reference proteome</keyword>
<evidence type="ECO:0000313" key="4">
    <source>
        <dbReference type="EMBL" id="MBC8610214.1"/>
    </source>
</evidence>
<name>A0A8J6P6H2_9FIRM</name>
<evidence type="ECO:0000259" key="3">
    <source>
        <dbReference type="Pfam" id="PF03358"/>
    </source>
</evidence>
<accession>A0A8J6P6H2</accession>
<dbReference type="EMBL" id="JACRTL010000001">
    <property type="protein sequence ID" value="MBC8610214.1"/>
    <property type="molecule type" value="Genomic_DNA"/>
</dbReference>
<keyword evidence="2" id="KW-0288">FMN</keyword>
<sequence length="202" mass="22957">MSANIVTNASLFKKRILLLFGSPHHVGNTFRLVMQLLEQLEENSFYLEQFDLFEMDLIPCTDCQNCEHGLCCYNHIDHYDDLIEAVQHSDIILLASPVYCAGFPAPVKAMMDRAQQFYVNQFDGRKNTFPQRKKGFLLMTGGNCGERLQEYLTIPTKMFFDCLNVELSGKVIVGNTDKTQKIEADFTDIIASINAGPIEEEE</sequence>
<organism evidence="4 5">
    <name type="scientific">Massiliimalia timonensis</name>
    <dbReference type="NCBI Taxonomy" id="1987501"/>
    <lineage>
        <taxon>Bacteria</taxon>
        <taxon>Bacillati</taxon>
        <taxon>Bacillota</taxon>
        <taxon>Clostridia</taxon>
        <taxon>Eubacteriales</taxon>
        <taxon>Oscillospiraceae</taxon>
        <taxon>Massiliimalia</taxon>
    </lineage>
</organism>
<dbReference type="AlphaFoldDB" id="A0A8J6P6H2"/>
<evidence type="ECO:0000256" key="2">
    <source>
        <dbReference type="ARBA" id="ARBA00022643"/>
    </source>
</evidence>
<dbReference type="PANTHER" id="PTHR43278:SF2">
    <property type="entry name" value="IRON-SULFUR FLAVOPROTEIN"/>
    <property type="match status" value="1"/>
</dbReference>
<dbReference type="GO" id="GO:0016491">
    <property type="term" value="F:oxidoreductase activity"/>
    <property type="evidence" value="ECO:0007669"/>
    <property type="project" value="InterPro"/>
</dbReference>
<protein>
    <submittedName>
        <fullName evidence="4">Flavodoxin family protein</fullName>
    </submittedName>
</protein>
<dbReference type="PANTHER" id="PTHR43278">
    <property type="entry name" value="NAD(P)H-DEPENDENT FMN-CONTAINING OXIDOREDUCTASE YWQN-RELATED"/>
    <property type="match status" value="1"/>
</dbReference>
<dbReference type="InterPro" id="IPR029039">
    <property type="entry name" value="Flavoprotein-like_sf"/>
</dbReference>
<dbReference type="OrthoDB" id="9790975at2"/>
<evidence type="ECO:0000256" key="1">
    <source>
        <dbReference type="ARBA" id="ARBA00022630"/>
    </source>
</evidence>
<gene>
    <name evidence="4" type="ORF">H8702_03620</name>
</gene>
<keyword evidence="1" id="KW-0285">Flavoprotein</keyword>
<comment type="caution">
    <text evidence="4">The sequence shown here is derived from an EMBL/GenBank/DDBJ whole genome shotgun (WGS) entry which is preliminary data.</text>
</comment>
<evidence type="ECO:0000313" key="5">
    <source>
        <dbReference type="Proteomes" id="UP000632659"/>
    </source>
</evidence>
<dbReference type="SUPFAM" id="SSF52218">
    <property type="entry name" value="Flavoproteins"/>
    <property type="match status" value="1"/>
</dbReference>
<reference evidence="4" key="1">
    <citation type="submission" date="2020-08" db="EMBL/GenBank/DDBJ databases">
        <title>Genome public.</title>
        <authorList>
            <person name="Liu C."/>
            <person name="Sun Q."/>
        </authorList>
    </citation>
    <scope>NUCLEOTIDE SEQUENCE</scope>
    <source>
        <strain evidence="4">NSJ-15</strain>
    </source>
</reference>
<dbReference type="InterPro" id="IPR005025">
    <property type="entry name" value="FMN_Rdtase-like_dom"/>
</dbReference>